<keyword evidence="1" id="KW-0812">Transmembrane</keyword>
<keyword evidence="1" id="KW-0472">Membrane</keyword>
<feature type="transmembrane region" description="Helical" evidence="1">
    <location>
        <begin position="87"/>
        <end position="106"/>
    </location>
</feature>
<reference evidence="2" key="1">
    <citation type="journal article" date="2021" name="PeerJ">
        <title>Extensive microbial diversity within the chicken gut microbiome revealed by metagenomics and culture.</title>
        <authorList>
            <person name="Gilroy R."/>
            <person name="Ravi A."/>
            <person name="Getino M."/>
            <person name="Pursley I."/>
            <person name="Horton D.L."/>
            <person name="Alikhan N.F."/>
            <person name="Baker D."/>
            <person name="Gharbi K."/>
            <person name="Hall N."/>
            <person name="Watson M."/>
            <person name="Adriaenssens E.M."/>
            <person name="Foster-Nyarko E."/>
            <person name="Jarju S."/>
            <person name="Secka A."/>
            <person name="Antonio M."/>
            <person name="Oren A."/>
            <person name="Chaudhuri R.R."/>
            <person name="La Ragione R."/>
            <person name="Hildebrand F."/>
            <person name="Pallen M.J."/>
        </authorList>
    </citation>
    <scope>NUCLEOTIDE SEQUENCE</scope>
    <source>
        <strain evidence="2">2189</strain>
    </source>
</reference>
<name>A0A9D2AV08_9FIRM</name>
<dbReference type="AlphaFoldDB" id="A0A9D2AV08"/>
<protein>
    <submittedName>
        <fullName evidence="2">Zinc ribbon domain-containing protein</fullName>
    </submittedName>
</protein>
<sequence>MALIECPNCKRKISDTQPACIHCGYLLLKENFSAEAEGEDEKESEKKQFDDIERSEQTALWDEFYHIHPKYRKVKNKMLQQEKLQKWRVVDLIMFILLLIGGRFLIDEEKIVSVQLFYGGTALYVLFCLRMVVTAIVLKILLSKNKKRWLIVLKRFQQWLSEKKQIEYTVKFETIKQKRYFECIDLKSEYY</sequence>
<evidence type="ECO:0000256" key="1">
    <source>
        <dbReference type="SAM" id="Phobius"/>
    </source>
</evidence>
<gene>
    <name evidence="2" type="ORF">H9851_06560</name>
</gene>
<comment type="caution">
    <text evidence="2">The sequence shown here is derived from an EMBL/GenBank/DDBJ whole genome shotgun (WGS) entry which is preliminary data.</text>
</comment>
<evidence type="ECO:0000313" key="2">
    <source>
        <dbReference type="EMBL" id="HIX50918.1"/>
    </source>
</evidence>
<reference evidence="2" key="2">
    <citation type="submission" date="2021-04" db="EMBL/GenBank/DDBJ databases">
        <authorList>
            <person name="Gilroy R."/>
        </authorList>
    </citation>
    <scope>NUCLEOTIDE SEQUENCE</scope>
    <source>
        <strain evidence="2">2189</strain>
    </source>
</reference>
<proteinExistence type="predicted"/>
<feature type="transmembrane region" description="Helical" evidence="1">
    <location>
        <begin position="118"/>
        <end position="142"/>
    </location>
</feature>
<dbReference type="Proteomes" id="UP000886847">
    <property type="component" value="Unassembled WGS sequence"/>
</dbReference>
<accession>A0A9D2AV08</accession>
<organism evidence="2 3">
    <name type="scientific">Candidatus Borkfalkia faecavium</name>
    <dbReference type="NCBI Taxonomy" id="2838508"/>
    <lineage>
        <taxon>Bacteria</taxon>
        <taxon>Bacillati</taxon>
        <taxon>Bacillota</taxon>
        <taxon>Clostridia</taxon>
        <taxon>Christensenellales</taxon>
        <taxon>Christensenellaceae</taxon>
        <taxon>Candidatus Borkfalkia</taxon>
    </lineage>
</organism>
<keyword evidence="1" id="KW-1133">Transmembrane helix</keyword>
<dbReference type="EMBL" id="DXEW01000031">
    <property type="protein sequence ID" value="HIX50918.1"/>
    <property type="molecule type" value="Genomic_DNA"/>
</dbReference>
<evidence type="ECO:0000313" key="3">
    <source>
        <dbReference type="Proteomes" id="UP000886847"/>
    </source>
</evidence>